<dbReference type="PANTHER" id="PTHR21215:SF0">
    <property type="entry name" value="LD36024P"/>
    <property type="match status" value="1"/>
</dbReference>
<dbReference type="Pfam" id="PF13903">
    <property type="entry name" value="Claudin_2"/>
    <property type="match status" value="1"/>
</dbReference>
<dbReference type="AlphaFoldDB" id="A0AAV6U3Q4"/>
<evidence type="ECO:0000256" key="6">
    <source>
        <dbReference type="SAM" id="SignalP"/>
    </source>
</evidence>
<feature type="transmembrane region" description="Helical" evidence="5">
    <location>
        <begin position="125"/>
        <end position="147"/>
    </location>
</feature>
<feature type="signal peptide" evidence="6">
    <location>
        <begin position="1"/>
        <end position="18"/>
    </location>
</feature>
<dbReference type="InterPro" id="IPR004031">
    <property type="entry name" value="PMP22/EMP/MP20/Claudin"/>
</dbReference>
<evidence type="ECO:0000313" key="7">
    <source>
        <dbReference type="EMBL" id="KAG8178624.1"/>
    </source>
</evidence>
<evidence type="ECO:0000256" key="1">
    <source>
        <dbReference type="ARBA" id="ARBA00004141"/>
    </source>
</evidence>
<evidence type="ECO:0000256" key="5">
    <source>
        <dbReference type="SAM" id="Phobius"/>
    </source>
</evidence>
<dbReference type="PANTHER" id="PTHR21215">
    <property type="entry name" value="LD36024P"/>
    <property type="match status" value="1"/>
</dbReference>
<keyword evidence="3 5" id="KW-1133">Transmembrane helix</keyword>
<dbReference type="GO" id="GO:0016020">
    <property type="term" value="C:membrane"/>
    <property type="evidence" value="ECO:0007669"/>
    <property type="project" value="UniProtKB-SubCell"/>
</dbReference>
<accession>A0AAV6U3Q4</accession>
<evidence type="ECO:0000313" key="8">
    <source>
        <dbReference type="Proteomes" id="UP000827092"/>
    </source>
</evidence>
<reference evidence="7 8" key="1">
    <citation type="journal article" date="2022" name="Nat. Ecol. Evol.">
        <title>A masculinizing supergene underlies an exaggerated male reproductive morph in a spider.</title>
        <authorList>
            <person name="Hendrickx F."/>
            <person name="De Corte Z."/>
            <person name="Sonet G."/>
            <person name="Van Belleghem S.M."/>
            <person name="Kostlbacher S."/>
            <person name="Vangestel C."/>
        </authorList>
    </citation>
    <scope>NUCLEOTIDE SEQUENCE [LARGE SCALE GENOMIC DNA]</scope>
    <source>
        <strain evidence="7">W744_W776</strain>
    </source>
</reference>
<keyword evidence="4 5" id="KW-0472">Membrane</keyword>
<keyword evidence="6" id="KW-0732">Signal</keyword>
<feature type="transmembrane region" description="Helical" evidence="5">
    <location>
        <begin position="154"/>
        <end position="175"/>
    </location>
</feature>
<dbReference type="Proteomes" id="UP000827092">
    <property type="component" value="Unassembled WGS sequence"/>
</dbReference>
<gene>
    <name evidence="7" type="ORF">JTE90_016286</name>
</gene>
<evidence type="ECO:0008006" key="9">
    <source>
        <dbReference type="Google" id="ProtNLM"/>
    </source>
</evidence>
<sequence>MACSAVTLSFATITAVVAVACLAISFGTDNWYEIRVNRTHIEEREPVASQKEFDEDVRYFSRDVGLFRMCFPEADKPKKAPLYMSPVQTECLNLDYYIPQNQENENTKKFNDQRWERIHMARSVIGMYIVGFFFVFVSFFTGVAGCWKRSKGNILATGLLQMLAALVDAGAMGLWHGVHYYDYQKLTDEMSYYNWPDVLKTPGVTQFFFGWSYILAWIGVGMCLLTAILFLGAACCVVHEKKAEQQKNMQYLMPVYPDKRQPPYGYGYAYPGPYYTHGSQYGGPYSY</sequence>
<comment type="caution">
    <text evidence="7">The sequence shown here is derived from an EMBL/GenBank/DDBJ whole genome shotgun (WGS) entry which is preliminary data.</text>
</comment>
<keyword evidence="8" id="KW-1185">Reference proteome</keyword>
<proteinExistence type="predicted"/>
<evidence type="ECO:0000256" key="4">
    <source>
        <dbReference type="ARBA" id="ARBA00023136"/>
    </source>
</evidence>
<name>A0AAV6U3Q4_9ARAC</name>
<evidence type="ECO:0000256" key="3">
    <source>
        <dbReference type="ARBA" id="ARBA00022989"/>
    </source>
</evidence>
<feature type="chain" id="PRO_5043832077" description="Claudin domain-containing protein 1" evidence="6">
    <location>
        <begin position="19"/>
        <end position="287"/>
    </location>
</feature>
<keyword evidence="2 5" id="KW-0812">Transmembrane</keyword>
<protein>
    <recommendedName>
        <fullName evidence="9">Claudin domain-containing protein 1</fullName>
    </recommendedName>
</protein>
<comment type="subcellular location">
    <subcellularLocation>
        <location evidence="1">Membrane</location>
        <topology evidence="1">Multi-pass membrane protein</topology>
    </subcellularLocation>
</comment>
<organism evidence="7 8">
    <name type="scientific">Oedothorax gibbosus</name>
    <dbReference type="NCBI Taxonomy" id="931172"/>
    <lineage>
        <taxon>Eukaryota</taxon>
        <taxon>Metazoa</taxon>
        <taxon>Ecdysozoa</taxon>
        <taxon>Arthropoda</taxon>
        <taxon>Chelicerata</taxon>
        <taxon>Arachnida</taxon>
        <taxon>Araneae</taxon>
        <taxon>Araneomorphae</taxon>
        <taxon>Entelegynae</taxon>
        <taxon>Araneoidea</taxon>
        <taxon>Linyphiidae</taxon>
        <taxon>Erigoninae</taxon>
        <taxon>Oedothorax</taxon>
    </lineage>
</organism>
<evidence type="ECO:0000256" key="2">
    <source>
        <dbReference type="ARBA" id="ARBA00022692"/>
    </source>
</evidence>
<dbReference type="EMBL" id="JAFNEN010000679">
    <property type="protein sequence ID" value="KAG8178624.1"/>
    <property type="molecule type" value="Genomic_DNA"/>
</dbReference>
<feature type="transmembrane region" description="Helical" evidence="5">
    <location>
        <begin position="214"/>
        <end position="239"/>
    </location>
</feature>
<dbReference type="Gene3D" id="1.20.140.150">
    <property type="match status" value="1"/>
</dbReference>